<dbReference type="InterPro" id="IPR019734">
    <property type="entry name" value="TPR_rpt"/>
</dbReference>
<reference evidence="2" key="1">
    <citation type="submission" date="2018-10" db="EMBL/GenBank/DDBJ databases">
        <title>Hidden diversity of soil giant viruses.</title>
        <authorList>
            <person name="Schulz F."/>
            <person name="Alteio L."/>
            <person name="Goudeau D."/>
            <person name="Ryan E.M."/>
            <person name="Malmstrom R.R."/>
            <person name="Blanchard J."/>
            <person name="Woyke T."/>
        </authorList>
    </citation>
    <scope>NUCLEOTIDE SEQUENCE</scope>
    <source>
        <strain evidence="2">EDV1</strain>
    </source>
</reference>
<proteinExistence type="predicted"/>
<accession>A0A3G4ZSU4</accession>
<dbReference type="SUPFAM" id="SSF81901">
    <property type="entry name" value="HCP-like"/>
    <property type="match status" value="1"/>
</dbReference>
<name>A0A3G4ZSU4_9VIRU</name>
<dbReference type="PROSITE" id="PS50005">
    <property type="entry name" value="TPR"/>
    <property type="match status" value="1"/>
</dbReference>
<dbReference type="Gene3D" id="1.25.40.10">
    <property type="entry name" value="Tetratricopeptide repeat domain"/>
    <property type="match status" value="1"/>
</dbReference>
<dbReference type="InterPro" id="IPR011990">
    <property type="entry name" value="TPR-like_helical_dom_sf"/>
</dbReference>
<evidence type="ECO:0008006" key="3">
    <source>
        <dbReference type="Google" id="ProtNLM"/>
    </source>
</evidence>
<sequence>MQRTCIKKDNVCVIMSFTSLDTQNQQKIIDSYLNKYNSGDIFSLYHLAYIYQFGEHKDRAQADVLASQYYHDFLKKQKPLDNVTKGIVYNSLGLLHEHSVTLKNNKYAELCFLKAIKKNDLSAYINLAIFYFCHKRIKDAKKYFKLSIKKDPYNHHVYNGLACVYFHDNKFIKSEQNFMKAIDYGSSDSLYNLANLYHKENKLTLATQYYSAAWHMCNDHIKIMCQNSIKSLYPTDDCMIIIKKFYNSYLINKSNQLEDEITQLENKSSYPGTTTIKIGIIKNGYNSME</sequence>
<organism evidence="2">
    <name type="scientific">Edafosvirus sp</name>
    <dbReference type="NCBI Taxonomy" id="2487765"/>
    <lineage>
        <taxon>Viruses</taxon>
        <taxon>Varidnaviria</taxon>
        <taxon>Bamfordvirae</taxon>
        <taxon>Nucleocytoviricota</taxon>
        <taxon>Megaviricetes</taxon>
        <taxon>Imitervirales</taxon>
        <taxon>Mimiviridae</taxon>
        <taxon>Klosneuvirinae</taxon>
    </lineage>
</organism>
<evidence type="ECO:0000256" key="1">
    <source>
        <dbReference type="PROSITE-ProRule" id="PRU00339"/>
    </source>
</evidence>
<evidence type="ECO:0000313" key="2">
    <source>
        <dbReference type="EMBL" id="AYV77958.1"/>
    </source>
</evidence>
<keyword evidence="1" id="KW-0802">TPR repeat</keyword>
<feature type="repeat" description="TPR" evidence="1">
    <location>
        <begin position="121"/>
        <end position="154"/>
    </location>
</feature>
<protein>
    <recommendedName>
        <fullName evidence="3">Tetratricopeptide repeat protein</fullName>
    </recommendedName>
</protein>
<dbReference type="SMART" id="SM00028">
    <property type="entry name" value="TPR"/>
    <property type="match status" value="3"/>
</dbReference>
<gene>
    <name evidence="2" type="ORF">Edafosvirus3_36</name>
</gene>
<dbReference type="EMBL" id="MK072068">
    <property type="protein sequence ID" value="AYV77958.1"/>
    <property type="molecule type" value="Genomic_DNA"/>
</dbReference>